<evidence type="ECO:0000313" key="4">
    <source>
        <dbReference type="Proteomes" id="UP000637513"/>
    </source>
</evidence>
<dbReference type="RefSeq" id="WP_249304192.1">
    <property type="nucleotide sequence ID" value="NZ_JACRSW010000027.1"/>
</dbReference>
<dbReference type="EMBL" id="JACRSW010000027">
    <property type="protein sequence ID" value="MBC8557190.1"/>
    <property type="molecule type" value="Genomic_DNA"/>
</dbReference>
<name>A0ABR7MTS4_9FIRM</name>
<feature type="transmembrane region" description="Helical" evidence="2">
    <location>
        <begin position="34"/>
        <end position="53"/>
    </location>
</feature>
<organism evidence="3 4">
    <name type="scientific">Jutongia hominis</name>
    <dbReference type="NCBI Taxonomy" id="2763664"/>
    <lineage>
        <taxon>Bacteria</taxon>
        <taxon>Bacillati</taxon>
        <taxon>Bacillota</taxon>
        <taxon>Clostridia</taxon>
        <taxon>Lachnospirales</taxon>
        <taxon>Lachnospiraceae</taxon>
        <taxon>Jutongia</taxon>
    </lineage>
</organism>
<keyword evidence="2" id="KW-0812">Transmembrane</keyword>
<dbReference type="Pfam" id="PF10066">
    <property type="entry name" value="DUF2304"/>
    <property type="match status" value="1"/>
</dbReference>
<proteinExistence type="predicted"/>
<keyword evidence="2" id="KW-0472">Membrane</keyword>
<sequence>MTLSVQITIIGLGMLLLAAVILAAIQKKISESHALLWIVPCILIILGGIFPQMTYLLSSFFQTEYPPAIIFAFAIIILYLILFQCFKTLSVLTIKNKELASQCAILTKEVKKLKETIQELQQEKEDEKNV</sequence>
<protein>
    <submittedName>
        <fullName evidence="3">DUF2304 domain-containing protein</fullName>
    </submittedName>
</protein>
<evidence type="ECO:0000313" key="3">
    <source>
        <dbReference type="EMBL" id="MBC8557190.1"/>
    </source>
</evidence>
<dbReference type="InterPro" id="IPR019277">
    <property type="entry name" value="DUF2304"/>
</dbReference>
<feature type="transmembrane region" description="Helical" evidence="2">
    <location>
        <begin position="65"/>
        <end position="86"/>
    </location>
</feature>
<keyword evidence="1" id="KW-0175">Coiled coil</keyword>
<keyword evidence="4" id="KW-1185">Reference proteome</keyword>
<feature type="coiled-coil region" evidence="1">
    <location>
        <begin position="96"/>
        <end position="130"/>
    </location>
</feature>
<evidence type="ECO:0000256" key="1">
    <source>
        <dbReference type="SAM" id="Coils"/>
    </source>
</evidence>
<accession>A0ABR7MTS4</accession>
<dbReference type="Proteomes" id="UP000637513">
    <property type="component" value="Unassembled WGS sequence"/>
</dbReference>
<evidence type="ECO:0000256" key="2">
    <source>
        <dbReference type="SAM" id="Phobius"/>
    </source>
</evidence>
<reference evidence="3 4" key="1">
    <citation type="submission" date="2020-08" db="EMBL/GenBank/DDBJ databases">
        <title>Genome public.</title>
        <authorList>
            <person name="Liu C."/>
            <person name="Sun Q."/>
        </authorList>
    </citation>
    <scope>NUCLEOTIDE SEQUENCE [LARGE SCALE GENOMIC DNA]</scope>
    <source>
        <strain evidence="3 4">BX3</strain>
    </source>
</reference>
<comment type="caution">
    <text evidence="3">The sequence shown here is derived from an EMBL/GenBank/DDBJ whole genome shotgun (WGS) entry which is preliminary data.</text>
</comment>
<gene>
    <name evidence="3" type="ORF">H8700_05670</name>
</gene>
<feature type="transmembrane region" description="Helical" evidence="2">
    <location>
        <begin position="6"/>
        <end position="25"/>
    </location>
</feature>
<keyword evidence="2" id="KW-1133">Transmembrane helix</keyword>